<reference evidence="2 3" key="1">
    <citation type="submission" date="2018-09" db="EMBL/GenBank/DDBJ databases">
        <title>Complete genome sequence of Euzebya sp. DY32-46 isolated from seawater of Pacific Ocean.</title>
        <authorList>
            <person name="Xu L."/>
            <person name="Wu Y.-H."/>
            <person name="Xu X.-W."/>
        </authorList>
    </citation>
    <scope>NUCLEOTIDE SEQUENCE [LARGE SCALE GENOMIC DNA]</scope>
    <source>
        <strain evidence="2 3">DY32-46</strain>
    </source>
</reference>
<feature type="region of interest" description="Disordered" evidence="1">
    <location>
        <begin position="1"/>
        <end position="36"/>
    </location>
</feature>
<protein>
    <submittedName>
        <fullName evidence="2">Uncharacterized protein</fullName>
    </submittedName>
</protein>
<evidence type="ECO:0000313" key="3">
    <source>
        <dbReference type="Proteomes" id="UP000264006"/>
    </source>
</evidence>
<gene>
    <name evidence="2" type="ORF">DVS28_a4447</name>
</gene>
<keyword evidence="3" id="KW-1185">Reference proteome</keyword>
<evidence type="ECO:0000256" key="1">
    <source>
        <dbReference type="SAM" id="MobiDB-lite"/>
    </source>
</evidence>
<feature type="compositionally biased region" description="Basic and acidic residues" evidence="1">
    <location>
        <begin position="1"/>
        <end position="12"/>
    </location>
</feature>
<dbReference type="Proteomes" id="UP000264006">
    <property type="component" value="Chromosome"/>
</dbReference>
<dbReference type="EMBL" id="CP031165">
    <property type="protein sequence ID" value="AXV09112.1"/>
    <property type="molecule type" value="Genomic_DNA"/>
</dbReference>
<dbReference type="KEGG" id="euz:DVS28_a4447"/>
<sequence length="98" mass="11033">MARSRFGPDGRGARHHLHRGRTDHPRAKAHQASSAHGCAAVEHVRHSSFVTARGREEGLTPCRTLRRGRGQLLRDLSHHPTFLVQRQESREAAANYNK</sequence>
<organism evidence="2 3">
    <name type="scientific">Euzebya pacifica</name>
    <dbReference type="NCBI Taxonomy" id="1608957"/>
    <lineage>
        <taxon>Bacteria</taxon>
        <taxon>Bacillati</taxon>
        <taxon>Actinomycetota</taxon>
        <taxon>Nitriliruptoria</taxon>
        <taxon>Euzebyales</taxon>
    </lineage>
</organism>
<name>A0A346Y3R5_9ACTN</name>
<accession>A0A346Y3R5</accession>
<dbReference type="AlphaFoldDB" id="A0A346Y3R5"/>
<evidence type="ECO:0000313" key="2">
    <source>
        <dbReference type="EMBL" id="AXV09112.1"/>
    </source>
</evidence>
<proteinExistence type="predicted"/>